<dbReference type="Pfam" id="PF13229">
    <property type="entry name" value="Beta_helix"/>
    <property type="match status" value="1"/>
</dbReference>
<dbReference type="InterPro" id="IPR022441">
    <property type="entry name" value="Para_beta_helix_rpt-2"/>
</dbReference>
<feature type="domain" description="Right handed beta helix" evidence="3">
    <location>
        <begin position="145"/>
        <end position="319"/>
    </location>
</feature>
<keyword evidence="5" id="KW-1185">Reference proteome</keyword>
<evidence type="ECO:0000313" key="4">
    <source>
        <dbReference type="EMBL" id="KAH0525750.1"/>
    </source>
</evidence>
<dbReference type="SMART" id="SM00710">
    <property type="entry name" value="PbH1"/>
    <property type="match status" value="5"/>
</dbReference>
<dbReference type="SUPFAM" id="SSF51126">
    <property type="entry name" value="Pectin lyase-like"/>
    <property type="match status" value="1"/>
</dbReference>
<feature type="compositionally biased region" description="Polar residues" evidence="1">
    <location>
        <begin position="409"/>
        <end position="418"/>
    </location>
</feature>
<name>A0A9P8HKY5_9HYPO</name>
<dbReference type="InterPro" id="IPR012334">
    <property type="entry name" value="Pectin_lyas_fold"/>
</dbReference>
<feature type="signal peptide" evidence="2">
    <location>
        <begin position="1"/>
        <end position="21"/>
    </location>
</feature>
<accession>A0A9P8HKY5</accession>
<dbReference type="InterPro" id="IPR039448">
    <property type="entry name" value="Beta_helix"/>
</dbReference>
<sequence length="418" mass="42867">MKATLKNSLLTAATLPAIASAACISSGNQATIQNALQSGGNGAVVQLCPGAVIQITDQISFTADNQEISTQGYPTDSSRGTIQVAPGSSASTLIYGKNFNNIRIKNLQLEGNRGGAGLFPGGAANIEIGGFTTGQTVSNVASRNPRGWSCLHAIGSGDNNNPCKNVTIVNNDIGPCGQSGTDANGNGQWADGISLDCTASLVQGNTINGPTDGGIVIFGSPGSTITGNTIISSPDYVGFGAINMVDGEYDGSYAGVSVTNNNIQGQKLFNLGIGIGANVWSFGDPPPPLKGPATVSGNTISGHVSFPIAINGWSNGLTVCFSQFACCAHEWSANVFCRSPETLCRVFPLPTPASLMPPSAALPSRAFSTRTQTSSTTLLDSLEPRTSSPDLSLPPATPPTSCARPSHFPTRSPSMLDR</sequence>
<evidence type="ECO:0000259" key="3">
    <source>
        <dbReference type="Pfam" id="PF13229"/>
    </source>
</evidence>
<dbReference type="PROSITE" id="PS51257">
    <property type="entry name" value="PROKAR_LIPOPROTEIN"/>
    <property type="match status" value="1"/>
</dbReference>
<dbReference type="Proteomes" id="UP000826573">
    <property type="component" value="Unassembled WGS sequence"/>
</dbReference>
<gene>
    <name evidence="4" type="ORF">TsFJ059_009169</name>
</gene>
<dbReference type="AlphaFoldDB" id="A0A9P8HKY5"/>
<dbReference type="Gene3D" id="2.160.20.10">
    <property type="entry name" value="Single-stranded right-handed beta-helix, Pectin lyase-like"/>
    <property type="match status" value="1"/>
</dbReference>
<dbReference type="NCBIfam" id="TIGR03804">
    <property type="entry name" value="para_beta_helix"/>
    <property type="match status" value="1"/>
</dbReference>
<evidence type="ECO:0000256" key="2">
    <source>
        <dbReference type="SAM" id="SignalP"/>
    </source>
</evidence>
<evidence type="ECO:0000313" key="5">
    <source>
        <dbReference type="Proteomes" id="UP000826573"/>
    </source>
</evidence>
<dbReference type="InterPro" id="IPR011050">
    <property type="entry name" value="Pectin_lyase_fold/virulence"/>
</dbReference>
<dbReference type="InterPro" id="IPR006626">
    <property type="entry name" value="PbH1"/>
</dbReference>
<keyword evidence="2" id="KW-0732">Signal</keyword>
<comment type="caution">
    <text evidence="4">The sequence shown here is derived from an EMBL/GenBank/DDBJ whole genome shotgun (WGS) entry which is preliminary data.</text>
</comment>
<protein>
    <recommendedName>
        <fullName evidence="3">Right handed beta helix domain-containing protein</fullName>
    </recommendedName>
</protein>
<dbReference type="EMBL" id="JAIMJC010000004">
    <property type="protein sequence ID" value="KAH0525750.1"/>
    <property type="molecule type" value="Genomic_DNA"/>
</dbReference>
<feature type="region of interest" description="Disordered" evidence="1">
    <location>
        <begin position="364"/>
        <end position="418"/>
    </location>
</feature>
<evidence type="ECO:0000256" key="1">
    <source>
        <dbReference type="SAM" id="MobiDB-lite"/>
    </source>
</evidence>
<feature type="chain" id="PRO_5040467931" description="Right handed beta helix domain-containing protein" evidence="2">
    <location>
        <begin position="22"/>
        <end position="418"/>
    </location>
</feature>
<reference evidence="4 5" key="1">
    <citation type="submission" date="2021-08" db="EMBL/GenBank/DDBJ databases">
        <title>The highly contiguous genome resource for Trichoderma semiorbis FJ059, a fungal antagonistic to plant pathogens.</title>
        <authorList>
            <person name="Liu T."/>
        </authorList>
    </citation>
    <scope>NUCLEOTIDE SEQUENCE [LARGE SCALE GENOMIC DNA]</scope>
    <source>
        <strain evidence="4 5">FJ059</strain>
    </source>
</reference>
<organism evidence="4 5">
    <name type="scientific">Trichoderma semiorbis</name>
    <dbReference type="NCBI Taxonomy" id="1491008"/>
    <lineage>
        <taxon>Eukaryota</taxon>
        <taxon>Fungi</taxon>
        <taxon>Dikarya</taxon>
        <taxon>Ascomycota</taxon>
        <taxon>Pezizomycotina</taxon>
        <taxon>Sordariomycetes</taxon>
        <taxon>Hypocreomycetidae</taxon>
        <taxon>Hypocreales</taxon>
        <taxon>Hypocreaceae</taxon>
        <taxon>Trichoderma</taxon>
    </lineage>
</organism>
<feature type="compositionally biased region" description="Low complexity" evidence="1">
    <location>
        <begin position="364"/>
        <end position="381"/>
    </location>
</feature>
<proteinExistence type="predicted"/>